<evidence type="ECO:0000313" key="1">
    <source>
        <dbReference type="EMBL" id="GAH54320.1"/>
    </source>
</evidence>
<accession>X1HB65</accession>
<reference evidence="1" key="1">
    <citation type="journal article" date="2014" name="Front. Microbiol.">
        <title>High frequency of phylogenetically diverse reductive dehalogenase-homologous genes in deep subseafloor sedimentary metagenomes.</title>
        <authorList>
            <person name="Kawai M."/>
            <person name="Futagami T."/>
            <person name="Toyoda A."/>
            <person name="Takaki Y."/>
            <person name="Nishi S."/>
            <person name="Hori S."/>
            <person name="Arai W."/>
            <person name="Tsubouchi T."/>
            <person name="Morono Y."/>
            <person name="Uchiyama I."/>
            <person name="Ito T."/>
            <person name="Fujiyama A."/>
            <person name="Inagaki F."/>
            <person name="Takami H."/>
        </authorList>
    </citation>
    <scope>NUCLEOTIDE SEQUENCE</scope>
    <source>
        <strain evidence="1">Expedition CK06-06</strain>
    </source>
</reference>
<dbReference type="SUPFAM" id="SSF48452">
    <property type="entry name" value="TPR-like"/>
    <property type="match status" value="1"/>
</dbReference>
<evidence type="ECO:0008006" key="2">
    <source>
        <dbReference type="Google" id="ProtNLM"/>
    </source>
</evidence>
<protein>
    <recommendedName>
        <fullName evidence="2">Tetratricopeptide repeat protein</fullName>
    </recommendedName>
</protein>
<organism evidence="1">
    <name type="scientific">marine sediment metagenome</name>
    <dbReference type="NCBI Taxonomy" id="412755"/>
    <lineage>
        <taxon>unclassified sequences</taxon>
        <taxon>metagenomes</taxon>
        <taxon>ecological metagenomes</taxon>
    </lineage>
</organism>
<proteinExistence type="predicted"/>
<dbReference type="EMBL" id="BARU01015683">
    <property type="protein sequence ID" value="GAH54320.1"/>
    <property type="molecule type" value="Genomic_DNA"/>
</dbReference>
<dbReference type="InterPro" id="IPR011990">
    <property type="entry name" value="TPR-like_helical_dom_sf"/>
</dbReference>
<comment type="caution">
    <text evidence="1">The sequence shown here is derived from an EMBL/GenBank/DDBJ whole genome shotgun (WGS) entry which is preliminary data.</text>
</comment>
<sequence>LGCTDEAVGHYQALLRLNPGDNQGVRFILVPKLIQLGHDEAATKILDQYGDSPMAAPLYSRALLAFRAEGDTPAARASLRWARQA</sequence>
<dbReference type="AlphaFoldDB" id="X1HB65"/>
<feature type="non-terminal residue" evidence="1">
    <location>
        <position position="85"/>
    </location>
</feature>
<gene>
    <name evidence="1" type="ORF">S03H2_26772</name>
</gene>
<name>X1HB65_9ZZZZ</name>
<feature type="non-terminal residue" evidence="1">
    <location>
        <position position="1"/>
    </location>
</feature>